<accession>A0A916JLR3</accession>
<dbReference type="PANTHER" id="PTHR43179">
    <property type="entry name" value="RHAMNOSYLTRANSFERASE WBBL"/>
    <property type="match status" value="1"/>
</dbReference>
<dbReference type="GO" id="GO:0016757">
    <property type="term" value="F:glycosyltransferase activity"/>
    <property type="evidence" value="ECO:0007669"/>
    <property type="project" value="UniProtKB-KW"/>
</dbReference>
<keyword evidence="2" id="KW-0328">Glycosyltransferase</keyword>
<dbReference type="AlphaFoldDB" id="A0A916JLR3"/>
<dbReference type="RefSeq" id="WP_258541453.1">
    <property type="nucleotide sequence ID" value="NZ_OU015584.1"/>
</dbReference>
<dbReference type="EMBL" id="OU015584">
    <property type="protein sequence ID" value="CAG5080282.1"/>
    <property type="molecule type" value="Genomic_DNA"/>
</dbReference>
<dbReference type="InterPro" id="IPR029044">
    <property type="entry name" value="Nucleotide-diphossugar_trans"/>
</dbReference>
<dbReference type="CDD" id="cd04186">
    <property type="entry name" value="GT_2_like_c"/>
    <property type="match status" value="1"/>
</dbReference>
<evidence type="ECO:0000256" key="1">
    <source>
        <dbReference type="ARBA" id="ARBA00006739"/>
    </source>
</evidence>
<proteinExistence type="inferred from homology"/>
<dbReference type="PANTHER" id="PTHR43179:SF12">
    <property type="entry name" value="GALACTOFURANOSYLTRANSFERASE GLFT2"/>
    <property type="match status" value="1"/>
</dbReference>
<evidence type="ECO:0000259" key="4">
    <source>
        <dbReference type="Pfam" id="PF00535"/>
    </source>
</evidence>
<evidence type="ECO:0000313" key="6">
    <source>
        <dbReference type="Proteomes" id="UP000683507"/>
    </source>
</evidence>
<protein>
    <recommendedName>
        <fullName evidence="4">Glycosyltransferase 2-like domain-containing protein</fullName>
    </recommendedName>
</protein>
<dbReference type="InterPro" id="IPR001173">
    <property type="entry name" value="Glyco_trans_2-like"/>
</dbReference>
<comment type="similarity">
    <text evidence="1">Belongs to the glycosyltransferase 2 family.</text>
</comment>
<name>A0A916JLR3_9FLAO</name>
<dbReference type="KEGG" id="ptan:CRYO30217_01244"/>
<keyword evidence="3" id="KW-0808">Transferase</keyword>
<dbReference type="Proteomes" id="UP000683507">
    <property type="component" value="Chromosome"/>
</dbReference>
<organism evidence="5 6">
    <name type="scientific">Parvicella tangerina</name>
    <dbReference type="NCBI Taxonomy" id="2829795"/>
    <lineage>
        <taxon>Bacteria</taxon>
        <taxon>Pseudomonadati</taxon>
        <taxon>Bacteroidota</taxon>
        <taxon>Flavobacteriia</taxon>
        <taxon>Flavobacteriales</taxon>
        <taxon>Parvicellaceae</taxon>
        <taxon>Parvicella</taxon>
    </lineage>
</organism>
<keyword evidence="6" id="KW-1185">Reference proteome</keyword>
<evidence type="ECO:0000313" key="5">
    <source>
        <dbReference type="EMBL" id="CAG5080282.1"/>
    </source>
</evidence>
<feature type="domain" description="Glycosyltransferase 2-like" evidence="4">
    <location>
        <begin position="5"/>
        <end position="115"/>
    </location>
</feature>
<dbReference type="Gene3D" id="3.90.550.10">
    <property type="entry name" value="Spore Coat Polysaccharide Biosynthesis Protein SpsA, Chain A"/>
    <property type="match status" value="1"/>
</dbReference>
<evidence type="ECO:0000256" key="3">
    <source>
        <dbReference type="ARBA" id="ARBA00022679"/>
    </source>
</evidence>
<dbReference type="SUPFAM" id="SSF53448">
    <property type="entry name" value="Nucleotide-diphospho-sugar transferases"/>
    <property type="match status" value="1"/>
</dbReference>
<gene>
    <name evidence="5" type="ORF">CRYO30217_01244</name>
</gene>
<evidence type="ECO:0000256" key="2">
    <source>
        <dbReference type="ARBA" id="ARBA00022676"/>
    </source>
</evidence>
<reference evidence="5" key="1">
    <citation type="submission" date="2021-04" db="EMBL/GenBank/DDBJ databases">
        <authorList>
            <person name="Rodrigo-Torres L."/>
            <person name="Arahal R. D."/>
            <person name="Lucena T."/>
        </authorList>
    </citation>
    <scope>NUCLEOTIDE SEQUENCE</scope>
    <source>
        <strain evidence="5">AS29M-1</strain>
    </source>
</reference>
<dbReference type="Pfam" id="PF00535">
    <property type="entry name" value="Glycos_transf_2"/>
    <property type="match status" value="1"/>
</dbReference>
<sequence length="337" mass="38736">MKVVVAILNYNGVHWLEKFLFDVIEKSQQAEVVIIDNASTDNSVEFLKEKFPDIRIIQNAVNSGFAGGYNEGLKKIQADIYVLLNSDIEVTDGWLEPMLDVLENNPKVVAGQPKILAYNEKEKFEHAGACGGYIDHLGYPFCRGRIFTETEVDQGQYDNLEKVFWATGACLFIRAEKYWEAGGLDEHFFAHMEEIDLCWRLHNLNYDIIVNPASKVYHVGGGTLDYRNPRKTYLNFRNSLYAIHKNWGRGLLLAIFARLILDGVAGIKFLIGGDFKHIWSIVKAHFDYYGHLSVLRKQRAQLKATNQPINQLNGVLHKSIVWQFYIKKIQRFKDLKF</sequence>